<gene>
    <name evidence="1" type="primary">gb12130</name>
    <name evidence="1" type="ORF">PR202_gb12130</name>
</gene>
<evidence type="ECO:0000313" key="1">
    <source>
        <dbReference type="EMBL" id="GJN24392.1"/>
    </source>
</evidence>
<name>A0AAV5ENI4_ELECO</name>
<protein>
    <submittedName>
        <fullName evidence="1">Uncharacterized protein</fullName>
    </submittedName>
</protein>
<dbReference type="EMBL" id="BQKI01000077">
    <property type="protein sequence ID" value="GJN24392.1"/>
    <property type="molecule type" value="Genomic_DNA"/>
</dbReference>
<dbReference type="Proteomes" id="UP001054889">
    <property type="component" value="Unassembled WGS sequence"/>
</dbReference>
<organism evidence="1 2">
    <name type="scientific">Eleusine coracana subsp. coracana</name>
    <dbReference type="NCBI Taxonomy" id="191504"/>
    <lineage>
        <taxon>Eukaryota</taxon>
        <taxon>Viridiplantae</taxon>
        <taxon>Streptophyta</taxon>
        <taxon>Embryophyta</taxon>
        <taxon>Tracheophyta</taxon>
        <taxon>Spermatophyta</taxon>
        <taxon>Magnoliopsida</taxon>
        <taxon>Liliopsida</taxon>
        <taxon>Poales</taxon>
        <taxon>Poaceae</taxon>
        <taxon>PACMAD clade</taxon>
        <taxon>Chloridoideae</taxon>
        <taxon>Cynodonteae</taxon>
        <taxon>Eleusininae</taxon>
        <taxon>Eleusine</taxon>
    </lineage>
</organism>
<reference evidence="1" key="2">
    <citation type="submission" date="2021-12" db="EMBL/GenBank/DDBJ databases">
        <title>Resequencing data analysis of finger millet.</title>
        <authorList>
            <person name="Hatakeyama M."/>
            <person name="Aluri S."/>
            <person name="Balachadran M.T."/>
            <person name="Sivarajan S.R."/>
            <person name="Poveda L."/>
            <person name="Shimizu-Inatsugi R."/>
            <person name="Schlapbach R."/>
            <person name="Sreeman S.M."/>
            <person name="Shimizu K.K."/>
        </authorList>
    </citation>
    <scope>NUCLEOTIDE SEQUENCE</scope>
</reference>
<keyword evidence="2" id="KW-1185">Reference proteome</keyword>
<evidence type="ECO:0000313" key="2">
    <source>
        <dbReference type="Proteomes" id="UP001054889"/>
    </source>
</evidence>
<comment type="caution">
    <text evidence="1">The sequence shown here is derived from an EMBL/GenBank/DDBJ whole genome shotgun (WGS) entry which is preliminary data.</text>
</comment>
<reference evidence="1" key="1">
    <citation type="journal article" date="2018" name="DNA Res.">
        <title>Multiple hybrid de novo genome assembly of finger millet, an orphan allotetraploid crop.</title>
        <authorList>
            <person name="Hatakeyama M."/>
            <person name="Aluri S."/>
            <person name="Balachadran M.T."/>
            <person name="Sivarajan S.R."/>
            <person name="Patrignani A."/>
            <person name="Gruter S."/>
            <person name="Poveda L."/>
            <person name="Shimizu-Inatsugi R."/>
            <person name="Baeten J."/>
            <person name="Francoijs K.J."/>
            <person name="Nataraja K.N."/>
            <person name="Reddy Y.A.N."/>
            <person name="Phadnis S."/>
            <person name="Ravikumar R.L."/>
            <person name="Schlapbach R."/>
            <person name="Sreeman S.M."/>
            <person name="Shimizu K.K."/>
        </authorList>
    </citation>
    <scope>NUCLEOTIDE SEQUENCE</scope>
</reference>
<sequence>MWNAALRCDHGPFRVVVVDMVGAVTYACIYSSEQHLWSNPISAPVPAGDVSSTQRTPCSHRECNLLPVS</sequence>
<dbReference type="AlphaFoldDB" id="A0AAV5ENI4"/>
<accession>A0AAV5ENI4</accession>
<proteinExistence type="predicted"/>